<dbReference type="OrthoDB" id="5061070at2759"/>
<evidence type="ECO:0000256" key="7">
    <source>
        <dbReference type="ARBA" id="ARBA00022801"/>
    </source>
</evidence>
<dbReference type="GO" id="GO:0008017">
    <property type="term" value="F:microtubule binding"/>
    <property type="evidence" value="ECO:0007669"/>
    <property type="project" value="TreeGrafter"/>
</dbReference>
<keyword evidence="6" id="KW-1000">Mitochondrion outer membrane</keyword>
<dbReference type="GO" id="GO:0003924">
    <property type="term" value="F:GTPase activity"/>
    <property type="evidence" value="ECO:0007669"/>
    <property type="project" value="InterPro"/>
</dbReference>
<feature type="domain" description="GED" evidence="15">
    <location>
        <begin position="612"/>
        <end position="703"/>
    </location>
</feature>
<dbReference type="PRINTS" id="PR00195">
    <property type="entry name" value="DYNAMIN"/>
</dbReference>
<dbReference type="GO" id="GO:0016559">
    <property type="term" value="P:peroxisome fission"/>
    <property type="evidence" value="ECO:0007669"/>
    <property type="project" value="TreeGrafter"/>
</dbReference>
<dbReference type="EMBL" id="UZAE01012928">
    <property type="protein sequence ID" value="VDO07423.1"/>
    <property type="molecule type" value="Genomic_DNA"/>
</dbReference>
<dbReference type="Proteomes" id="UP000278807">
    <property type="component" value="Unassembled WGS sequence"/>
</dbReference>
<dbReference type="GO" id="GO:0005525">
    <property type="term" value="F:GTP binding"/>
    <property type="evidence" value="ECO:0007669"/>
    <property type="project" value="UniProtKB-KW"/>
</dbReference>
<keyword evidence="9" id="KW-0496">Mitochondrion</keyword>
<accession>A0A0R3TRJ1</accession>
<dbReference type="CDD" id="cd08771">
    <property type="entry name" value="DLP_1"/>
    <property type="match status" value="1"/>
</dbReference>
<evidence type="ECO:0000313" key="18">
    <source>
        <dbReference type="Proteomes" id="UP000278807"/>
    </source>
</evidence>
<keyword evidence="18" id="KW-1185">Reference proteome</keyword>
<keyword evidence="4" id="KW-0963">Cytoplasm</keyword>
<dbReference type="InterPro" id="IPR027417">
    <property type="entry name" value="P-loop_NTPase"/>
</dbReference>
<keyword evidence="5 13" id="KW-0547">Nucleotide-binding</keyword>
<name>A0A0R3TRJ1_RODNA</name>
<evidence type="ECO:0000256" key="3">
    <source>
        <dbReference type="ARBA" id="ARBA00011980"/>
    </source>
</evidence>
<feature type="domain" description="Dynamin-type G" evidence="16">
    <location>
        <begin position="22"/>
        <end position="301"/>
    </location>
</feature>
<evidence type="ECO:0000256" key="2">
    <source>
        <dbReference type="ARBA" id="ARBA00004514"/>
    </source>
</evidence>
<organism evidence="19">
    <name type="scientific">Rodentolepis nana</name>
    <name type="common">Dwarf tapeworm</name>
    <name type="synonym">Hymenolepis nana</name>
    <dbReference type="NCBI Taxonomy" id="102285"/>
    <lineage>
        <taxon>Eukaryota</taxon>
        <taxon>Metazoa</taxon>
        <taxon>Spiralia</taxon>
        <taxon>Lophotrochozoa</taxon>
        <taxon>Platyhelminthes</taxon>
        <taxon>Cestoda</taxon>
        <taxon>Eucestoda</taxon>
        <taxon>Cyclophyllidea</taxon>
        <taxon>Hymenolepididae</taxon>
        <taxon>Rodentolepis</taxon>
    </lineage>
</organism>
<dbReference type="Gene3D" id="1.20.120.1240">
    <property type="entry name" value="Dynamin, middle domain"/>
    <property type="match status" value="1"/>
</dbReference>
<dbReference type="PANTHER" id="PTHR11566:SF21">
    <property type="entry name" value="DYNAMIN RELATED PROTEIN 1, ISOFORM A"/>
    <property type="match status" value="1"/>
</dbReference>
<protein>
    <recommendedName>
        <fullName evidence="3">dynamin GTPase</fullName>
        <ecNumber evidence="3">3.6.5.5</ecNumber>
    </recommendedName>
</protein>
<comment type="catalytic activity">
    <reaction evidence="12">
        <text>GTP + H2O = GDP + phosphate + H(+)</text>
        <dbReference type="Rhea" id="RHEA:19669"/>
        <dbReference type="ChEBI" id="CHEBI:15377"/>
        <dbReference type="ChEBI" id="CHEBI:15378"/>
        <dbReference type="ChEBI" id="CHEBI:37565"/>
        <dbReference type="ChEBI" id="CHEBI:43474"/>
        <dbReference type="ChEBI" id="CHEBI:58189"/>
        <dbReference type="EC" id="3.6.5.5"/>
    </reaction>
</comment>
<proteinExistence type="inferred from homology"/>
<dbReference type="Pfam" id="PF02212">
    <property type="entry name" value="GED"/>
    <property type="match status" value="1"/>
</dbReference>
<evidence type="ECO:0000313" key="17">
    <source>
        <dbReference type="EMBL" id="VDO07423.1"/>
    </source>
</evidence>
<dbReference type="InterPro" id="IPR003130">
    <property type="entry name" value="GED"/>
</dbReference>
<evidence type="ECO:0000256" key="14">
    <source>
        <dbReference type="SAM" id="MobiDB-lite"/>
    </source>
</evidence>
<evidence type="ECO:0000259" key="16">
    <source>
        <dbReference type="PROSITE" id="PS51718"/>
    </source>
</evidence>
<reference evidence="19" key="1">
    <citation type="submission" date="2017-02" db="UniProtKB">
        <authorList>
            <consortium name="WormBaseParasite"/>
        </authorList>
    </citation>
    <scope>IDENTIFICATION</scope>
</reference>
<comment type="similarity">
    <text evidence="13">Belongs to the TRAFAC class dynamin-like GTPase superfamily. Dynamin/Fzo/YdjA family.</text>
</comment>
<dbReference type="GO" id="GO:0005741">
    <property type="term" value="C:mitochondrial outer membrane"/>
    <property type="evidence" value="ECO:0007669"/>
    <property type="project" value="UniProtKB-SubCell"/>
</dbReference>
<sequence>METLIPVINKLQDVFNTVGSEVLQLPQIVVIGSQSSGKSSVLENIVGRDFLPRGSGIVTRRPLVLQLVHVEENDNDIKKEMGDGISTEWARFLHQKNRIYTDFNEVREEIIAETARLAGTGKGVHSEAIHLKIYSPKVLNLTLVDLPGITKVPVADQPQDIELQINSLCTHYISNPNCIILAVTPANADMATSESLKLAKEVDPDGRRTLCVLTKLDLMDHGTDAHDLLMNRVIPVKLGIIGVVNRSQADINANKSITDALAYEASFLQRRYPSIASRNGTVYLAKTLNRLLMHHIRDCLPELKTRVNVMTAQFQTLLNSFGTEVEDKGQLLLQIITRFNTAYCNTIDGISKDIETAELCGGARICYIFHEIFCSTLNRIDPLGGLNTLDILTAIRNSTGPRPSLFVPEVAFELLVKRQIRRLEEPSLRCVELVHEEMQRMIQHCGTQQEMYRFPKLHERIVDVVTSLLRRRLQPTNEMVTNLVAIELSYINTRHPDFSNDVLMVRQQAPPGLNHLDVNRHVKQPVCLQLSTVDQEWIQVDYLSLNDQSIKRPQQQQALKRSTGNLKPNSAGEAVQEAGPSENNTAMGFYATPDIQTQVQQHQLTSVEKREVDLISHLIRSYFMIVLKNILDSVPKAIMNFLVNYVKDNLQSELVSNLYKNEQYDALLKESENVAQRRREASEMLNVRPCYFFLTVLVVSGYVDKFYLLLIEN</sequence>
<evidence type="ECO:0000256" key="8">
    <source>
        <dbReference type="ARBA" id="ARBA00023121"/>
    </source>
</evidence>
<dbReference type="SMART" id="SM00053">
    <property type="entry name" value="DYNc"/>
    <property type="match status" value="1"/>
</dbReference>
<evidence type="ECO:0000256" key="1">
    <source>
        <dbReference type="ARBA" id="ARBA00004294"/>
    </source>
</evidence>
<dbReference type="PROSITE" id="PS51388">
    <property type="entry name" value="GED"/>
    <property type="match status" value="1"/>
</dbReference>
<dbReference type="SMART" id="SM00302">
    <property type="entry name" value="GED"/>
    <property type="match status" value="1"/>
</dbReference>
<dbReference type="AlphaFoldDB" id="A0A0R3TRJ1"/>
<dbReference type="InterPro" id="IPR030381">
    <property type="entry name" value="G_DYNAMIN_dom"/>
</dbReference>
<feature type="compositionally biased region" description="Polar residues" evidence="14">
    <location>
        <begin position="553"/>
        <end position="568"/>
    </location>
</feature>
<dbReference type="GO" id="GO:0000266">
    <property type="term" value="P:mitochondrial fission"/>
    <property type="evidence" value="ECO:0007669"/>
    <property type="project" value="TreeGrafter"/>
</dbReference>
<evidence type="ECO:0000256" key="5">
    <source>
        <dbReference type="ARBA" id="ARBA00022741"/>
    </source>
</evidence>
<evidence type="ECO:0000256" key="9">
    <source>
        <dbReference type="ARBA" id="ARBA00023128"/>
    </source>
</evidence>
<dbReference type="Pfam" id="PF01031">
    <property type="entry name" value="Dynamin_M"/>
    <property type="match status" value="1"/>
</dbReference>
<dbReference type="FunFam" id="3.40.50.300:FF:000172">
    <property type="entry name" value="Dynamin-1-like protein isoform 1"/>
    <property type="match status" value="1"/>
</dbReference>
<evidence type="ECO:0000256" key="10">
    <source>
        <dbReference type="ARBA" id="ARBA00023134"/>
    </source>
</evidence>
<reference evidence="17 18" key="2">
    <citation type="submission" date="2018-11" db="EMBL/GenBank/DDBJ databases">
        <authorList>
            <consortium name="Pathogen Informatics"/>
        </authorList>
    </citation>
    <scope>NUCLEOTIDE SEQUENCE [LARGE SCALE GENOMIC DNA]</scope>
</reference>
<dbReference type="STRING" id="102285.A0A0R3TRJ1"/>
<dbReference type="EC" id="3.6.5.5" evidence="3"/>
<evidence type="ECO:0000256" key="6">
    <source>
        <dbReference type="ARBA" id="ARBA00022787"/>
    </source>
</evidence>
<dbReference type="WBParaSite" id="HNAJ_0001020701-mRNA-1">
    <property type="protein sequence ID" value="HNAJ_0001020701-mRNA-1"/>
    <property type="gene ID" value="HNAJ_0001020701"/>
</dbReference>
<dbReference type="GO" id="GO:0006897">
    <property type="term" value="P:endocytosis"/>
    <property type="evidence" value="ECO:0007669"/>
    <property type="project" value="TreeGrafter"/>
</dbReference>
<evidence type="ECO:0000256" key="11">
    <source>
        <dbReference type="ARBA" id="ARBA00023136"/>
    </source>
</evidence>
<dbReference type="GO" id="GO:0005829">
    <property type="term" value="C:cytosol"/>
    <property type="evidence" value="ECO:0007669"/>
    <property type="project" value="UniProtKB-SubCell"/>
</dbReference>
<dbReference type="InterPro" id="IPR000375">
    <property type="entry name" value="Dynamin_stalk"/>
</dbReference>
<evidence type="ECO:0000256" key="13">
    <source>
        <dbReference type="RuleBase" id="RU003932"/>
    </source>
</evidence>
<keyword evidence="8" id="KW-0446">Lipid-binding</keyword>
<keyword evidence="10 13" id="KW-0342">GTP-binding</keyword>
<dbReference type="GO" id="GO:0048312">
    <property type="term" value="P:intracellular distribution of mitochondria"/>
    <property type="evidence" value="ECO:0007669"/>
    <property type="project" value="TreeGrafter"/>
</dbReference>
<evidence type="ECO:0000313" key="19">
    <source>
        <dbReference type="WBParaSite" id="HNAJ_0001020701-mRNA-1"/>
    </source>
</evidence>
<feature type="region of interest" description="Disordered" evidence="14">
    <location>
        <begin position="553"/>
        <end position="580"/>
    </location>
</feature>
<dbReference type="PROSITE" id="PS00410">
    <property type="entry name" value="G_DYNAMIN_1"/>
    <property type="match status" value="1"/>
</dbReference>
<keyword evidence="11" id="KW-0472">Membrane</keyword>
<dbReference type="FunFam" id="1.20.120.1240:FF:000001">
    <property type="entry name" value="Dynamin 1 like"/>
    <property type="match status" value="1"/>
</dbReference>
<evidence type="ECO:0000256" key="12">
    <source>
        <dbReference type="ARBA" id="ARBA00048040"/>
    </source>
</evidence>
<dbReference type="InterPro" id="IPR020850">
    <property type="entry name" value="GED_dom"/>
</dbReference>
<evidence type="ECO:0000259" key="15">
    <source>
        <dbReference type="PROSITE" id="PS51388"/>
    </source>
</evidence>
<dbReference type="Pfam" id="PF00350">
    <property type="entry name" value="Dynamin_N"/>
    <property type="match status" value="1"/>
</dbReference>
<dbReference type="PANTHER" id="PTHR11566">
    <property type="entry name" value="DYNAMIN"/>
    <property type="match status" value="1"/>
</dbReference>
<dbReference type="GO" id="GO:0008289">
    <property type="term" value="F:lipid binding"/>
    <property type="evidence" value="ECO:0007669"/>
    <property type="project" value="UniProtKB-KW"/>
</dbReference>
<dbReference type="InterPro" id="IPR019762">
    <property type="entry name" value="Dynamin_GTPase_CS"/>
</dbReference>
<dbReference type="InterPro" id="IPR001401">
    <property type="entry name" value="Dynamin_GTPase"/>
</dbReference>
<gene>
    <name evidence="17" type="ORF">HNAJ_LOCUS10202</name>
</gene>
<comment type="subcellular location">
    <subcellularLocation>
        <location evidence="2">Cytoplasm</location>
        <location evidence="2">Cytosol</location>
    </subcellularLocation>
    <subcellularLocation>
        <location evidence="1">Mitochondrion outer membrane</location>
    </subcellularLocation>
</comment>
<evidence type="ECO:0000256" key="4">
    <source>
        <dbReference type="ARBA" id="ARBA00022490"/>
    </source>
</evidence>
<dbReference type="SUPFAM" id="SSF52540">
    <property type="entry name" value="P-loop containing nucleoside triphosphate hydrolases"/>
    <property type="match status" value="1"/>
</dbReference>
<dbReference type="InterPro" id="IPR022812">
    <property type="entry name" value="Dynamin"/>
</dbReference>
<dbReference type="GO" id="GO:0005874">
    <property type="term" value="C:microtubule"/>
    <property type="evidence" value="ECO:0007669"/>
    <property type="project" value="TreeGrafter"/>
</dbReference>
<dbReference type="PROSITE" id="PS51718">
    <property type="entry name" value="G_DYNAMIN_2"/>
    <property type="match status" value="1"/>
</dbReference>
<dbReference type="InterPro" id="IPR045063">
    <property type="entry name" value="Dynamin_N"/>
</dbReference>
<keyword evidence="7" id="KW-0378">Hydrolase</keyword>
<dbReference type="Gene3D" id="3.40.50.300">
    <property type="entry name" value="P-loop containing nucleotide triphosphate hydrolases"/>
    <property type="match status" value="1"/>
</dbReference>